<keyword evidence="2" id="KW-1185">Reference proteome</keyword>
<reference evidence="1 2" key="1">
    <citation type="submission" date="2014-04" db="EMBL/GenBank/DDBJ databases">
        <authorList>
            <consortium name="DOE Joint Genome Institute"/>
            <person name="Kuo A."/>
            <person name="Tarkka M."/>
            <person name="Buscot F."/>
            <person name="Kohler A."/>
            <person name="Nagy L.G."/>
            <person name="Floudas D."/>
            <person name="Copeland A."/>
            <person name="Barry K.W."/>
            <person name="Cichocki N."/>
            <person name="Veneault-Fourrey C."/>
            <person name="LaButti K."/>
            <person name="Lindquist E.A."/>
            <person name="Lipzen A."/>
            <person name="Lundell T."/>
            <person name="Morin E."/>
            <person name="Murat C."/>
            <person name="Sun H."/>
            <person name="Tunlid A."/>
            <person name="Henrissat B."/>
            <person name="Grigoriev I.V."/>
            <person name="Hibbett D.S."/>
            <person name="Martin F."/>
            <person name="Nordberg H.P."/>
            <person name="Cantor M.N."/>
            <person name="Hua S.X."/>
        </authorList>
    </citation>
    <scope>NUCLEOTIDE SEQUENCE [LARGE SCALE GENOMIC DNA]</scope>
    <source>
        <strain evidence="1 2">F 1598</strain>
    </source>
</reference>
<name>A0A0C3BA98_PILCF</name>
<evidence type="ECO:0000313" key="2">
    <source>
        <dbReference type="Proteomes" id="UP000054166"/>
    </source>
</evidence>
<evidence type="ECO:0000313" key="1">
    <source>
        <dbReference type="EMBL" id="KIM74257.1"/>
    </source>
</evidence>
<dbReference type="InParanoid" id="A0A0C3BA98"/>
<dbReference type="EMBL" id="KN833064">
    <property type="protein sequence ID" value="KIM74257.1"/>
    <property type="molecule type" value="Genomic_DNA"/>
</dbReference>
<dbReference type="OrthoDB" id="3040699at2759"/>
<dbReference type="Proteomes" id="UP000054166">
    <property type="component" value="Unassembled WGS sequence"/>
</dbReference>
<reference evidence="2" key="2">
    <citation type="submission" date="2015-01" db="EMBL/GenBank/DDBJ databases">
        <title>Evolutionary Origins and Diversification of the Mycorrhizal Mutualists.</title>
        <authorList>
            <consortium name="DOE Joint Genome Institute"/>
            <consortium name="Mycorrhizal Genomics Consortium"/>
            <person name="Kohler A."/>
            <person name="Kuo A."/>
            <person name="Nagy L.G."/>
            <person name="Floudas D."/>
            <person name="Copeland A."/>
            <person name="Barry K.W."/>
            <person name="Cichocki N."/>
            <person name="Veneault-Fourrey C."/>
            <person name="LaButti K."/>
            <person name="Lindquist E.A."/>
            <person name="Lipzen A."/>
            <person name="Lundell T."/>
            <person name="Morin E."/>
            <person name="Murat C."/>
            <person name="Riley R."/>
            <person name="Ohm R."/>
            <person name="Sun H."/>
            <person name="Tunlid A."/>
            <person name="Henrissat B."/>
            <person name="Grigoriev I.V."/>
            <person name="Hibbett D.S."/>
            <person name="Martin F."/>
        </authorList>
    </citation>
    <scope>NUCLEOTIDE SEQUENCE [LARGE SCALE GENOMIC DNA]</scope>
    <source>
        <strain evidence="2">F 1598</strain>
    </source>
</reference>
<dbReference type="HOGENOM" id="CLU_090068_0_0_1"/>
<dbReference type="STRING" id="765440.A0A0C3BA98"/>
<proteinExistence type="predicted"/>
<gene>
    <name evidence="1" type="ORF">PILCRDRAFT_709858</name>
</gene>
<organism evidence="1 2">
    <name type="scientific">Piloderma croceum (strain F 1598)</name>
    <dbReference type="NCBI Taxonomy" id="765440"/>
    <lineage>
        <taxon>Eukaryota</taxon>
        <taxon>Fungi</taxon>
        <taxon>Dikarya</taxon>
        <taxon>Basidiomycota</taxon>
        <taxon>Agaricomycotina</taxon>
        <taxon>Agaricomycetes</taxon>
        <taxon>Agaricomycetidae</taxon>
        <taxon>Atheliales</taxon>
        <taxon>Atheliaceae</taxon>
        <taxon>Piloderma</taxon>
    </lineage>
</organism>
<protein>
    <submittedName>
        <fullName evidence="1">Uncharacterized protein</fullName>
    </submittedName>
</protein>
<dbReference type="AlphaFoldDB" id="A0A0C3BA98"/>
<accession>A0A0C3BA98</accession>
<sequence>MTVLRLPARRSPDSLRVPSDTVINAPIFQPAEQEGVSETDVLQFLNTVPLGSKTSADNGLRQTILAPTREPRKIDFGPEMVVIAARRGSSSGVPMTIHFDIDDIQLSLISLWQRWDKTSDDVSESMCLTLACYLWADLLPEVQRTNGSPSLEKLLPAARCSWPTKGGLSMVVQHGQDDWHLPLSPPFHESSENLVDVSRFVKSEKNTIRILQHSDMSEFVFALHAHFPTRQQLEVVTRRRKKDMKWRDDLKYWSRQVDAPAPRVWSNVCT</sequence>